<dbReference type="PROSITE" id="PS50294">
    <property type="entry name" value="WD_REPEATS_REGION"/>
    <property type="match status" value="4"/>
</dbReference>
<feature type="repeat" description="WD" evidence="3">
    <location>
        <begin position="220"/>
        <end position="261"/>
    </location>
</feature>
<protein>
    <recommendedName>
        <fullName evidence="6">WD-40 repeat-containing protein</fullName>
    </recommendedName>
</protein>
<proteinExistence type="predicted"/>
<keyword evidence="2" id="KW-0677">Repeat</keyword>
<dbReference type="SUPFAM" id="SSF50998">
    <property type="entry name" value="Quinoprotein alcohol dehydrogenase-like"/>
    <property type="match status" value="1"/>
</dbReference>
<evidence type="ECO:0008006" key="6">
    <source>
        <dbReference type="Google" id="ProtNLM"/>
    </source>
</evidence>
<evidence type="ECO:0000256" key="2">
    <source>
        <dbReference type="ARBA" id="ARBA00022737"/>
    </source>
</evidence>
<evidence type="ECO:0000256" key="3">
    <source>
        <dbReference type="PROSITE-ProRule" id="PRU00221"/>
    </source>
</evidence>
<evidence type="ECO:0000313" key="5">
    <source>
        <dbReference type="Proteomes" id="UP000619457"/>
    </source>
</evidence>
<organism evidence="4 5">
    <name type="scientific">Echinicola pacifica</name>
    <dbReference type="NCBI Taxonomy" id="346377"/>
    <lineage>
        <taxon>Bacteria</taxon>
        <taxon>Pseudomonadati</taxon>
        <taxon>Bacteroidota</taxon>
        <taxon>Cytophagia</taxon>
        <taxon>Cytophagales</taxon>
        <taxon>Cyclobacteriaceae</taxon>
        <taxon>Echinicola</taxon>
    </lineage>
</organism>
<dbReference type="EMBL" id="BMWX01000010">
    <property type="protein sequence ID" value="GGZ40736.1"/>
    <property type="molecule type" value="Genomic_DNA"/>
</dbReference>
<keyword evidence="5" id="KW-1185">Reference proteome</keyword>
<sequence>MSKIQVNKLNTLTGHNDSVYALVEGANPRYFYTGAGDGLVVQWDLDQPKDGKLIAKLPHSVYALEVNIENNLLFIGHNYEGVHVIDLNTNQEIWSLKITDEAIFDIKTFGNKAFVATGSGMIIVLDIQERSVIKHLKIGEKNIRVMDINPLQHHLAVGASDHSVKIFDLRNYQALSHMDDHTNSVFALRYSPDGETLITGGRDAHLKVWSSATYQLQKDIVAHMFAINYLDFREDGRYFVTCSMDKSIKLWDSASFELLKVIDKSRHAGHGTSVNKVIWSRYNQQVIAISDDRTISIWEIDLDQMH</sequence>
<evidence type="ECO:0000313" key="4">
    <source>
        <dbReference type="EMBL" id="GGZ40736.1"/>
    </source>
</evidence>
<feature type="repeat" description="WD" evidence="3">
    <location>
        <begin position="267"/>
        <end position="306"/>
    </location>
</feature>
<feature type="repeat" description="WD" evidence="3">
    <location>
        <begin position="12"/>
        <end position="46"/>
    </location>
</feature>
<dbReference type="InterPro" id="IPR015943">
    <property type="entry name" value="WD40/YVTN_repeat-like_dom_sf"/>
</dbReference>
<feature type="repeat" description="WD" evidence="3">
    <location>
        <begin position="178"/>
        <end position="210"/>
    </location>
</feature>
<reference evidence="4" key="1">
    <citation type="journal article" date="2014" name="Int. J. Syst. Evol. Microbiol.">
        <title>Complete genome sequence of Corynebacterium casei LMG S-19264T (=DSM 44701T), isolated from a smear-ripened cheese.</title>
        <authorList>
            <consortium name="US DOE Joint Genome Institute (JGI-PGF)"/>
            <person name="Walter F."/>
            <person name="Albersmeier A."/>
            <person name="Kalinowski J."/>
            <person name="Ruckert C."/>
        </authorList>
    </citation>
    <scope>NUCLEOTIDE SEQUENCE</scope>
    <source>
        <strain evidence="4">KCTC 12368</strain>
    </source>
</reference>
<dbReference type="Pfam" id="PF00400">
    <property type="entry name" value="WD40"/>
    <property type="match status" value="5"/>
</dbReference>
<dbReference type="PROSITE" id="PS50082">
    <property type="entry name" value="WD_REPEATS_2"/>
    <property type="match status" value="4"/>
</dbReference>
<dbReference type="PANTHER" id="PTHR19848:SF8">
    <property type="entry name" value="F-BOX AND WD REPEAT DOMAIN CONTAINING 7"/>
    <property type="match status" value="1"/>
</dbReference>
<dbReference type="InterPro" id="IPR019775">
    <property type="entry name" value="WD40_repeat_CS"/>
</dbReference>
<keyword evidence="1 3" id="KW-0853">WD repeat</keyword>
<dbReference type="Gene3D" id="2.130.10.10">
    <property type="entry name" value="YVTN repeat-like/Quinoprotein amine dehydrogenase"/>
    <property type="match status" value="2"/>
</dbReference>
<reference evidence="4" key="2">
    <citation type="submission" date="2020-09" db="EMBL/GenBank/DDBJ databases">
        <authorList>
            <person name="Sun Q."/>
            <person name="Kim S."/>
        </authorList>
    </citation>
    <scope>NUCLEOTIDE SEQUENCE</scope>
    <source>
        <strain evidence="4">KCTC 12368</strain>
    </source>
</reference>
<accession>A0A918QBU7</accession>
<dbReference type="InterPro" id="IPR011047">
    <property type="entry name" value="Quinoprotein_ADH-like_sf"/>
</dbReference>
<dbReference type="RefSeq" id="WP_026235770.1">
    <property type="nucleotide sequence ID" value="NZ_BMWX01000010.1"/>
</dbReference>
<dbReference type="Proteomes" id="UP000619457">
    <property type="component" value="Unassembled WGS sequence"/>
</dbReference>
<dbReference type="PROSITE" id="PS00678">
    <property type="entry name" value="WD_REPEATS_1"/>
    <property type="match status" value="1"/>
</dbReference>
<evidence type="ECO:0000256" key="1">
    <source>
        <dbReference type="ARBA" id="ARBA00022574"/>
    </source>
</evidence>
<name>A0A918QBU7_9BACT</name>
<dbReference type="PANTHER" id="PTHR19848">
    <property type="entry name" value="WD40 REPEAT PROTEIN"/>
    <property type="match status" value="1"/>
</dbReference>
<dbReference type="AlphaFoldDB" id="A0A918QBU7"/>
<dbReference type="PRINTS" id="PR00320">
    <property type="entry name" value="GPROTEINBRPT"/>
</dbReference>
<gene>
    <name evidence="4" type="ORF">GCM10007049_37540</name>
</gene>
<dbReference type="SMART" id="SM00320">
    <property type="entry name" value="WD40"/>
    <property type="match status" value="6"/>
</dbReference>
<comment type="caution">
    <text evidence="4">The sequence shown here is derived from an EMBL/GenBank/DDBJ whole genome shotgun (WGS) entry which is preliminary data.</text>
</comment>
<dbReference type="InterPro" id="IPR020472">
    <property type="entry name" value="WD40_PAC1"/>
</dbReference>
<dbReference type="InterPro" id="IPR001680">
    <property type="entry name" value="WD40_rpt"/>
</dbReference>